<dbReference type="Proteomes" id="UP000887116">
    <property type="component" value="Unassembled WGS sequence"/>
</dbReference>
<name>A0A8X6FYV3_TRICU</name>
<reference evidence="1" key="1">
    <citation type="submission" date="2020-07" db="EMBL/GenBank/DDBJ databases">
        <title>Multicomponent nature underlies the extraordinary mechanical properties of spider dragline silk.</title>
        <authorList>
            <person name="Kono N."/>
            <person name="Nakamura H."/>
            <person name="Mori M."/>
            <person name="Yoshida Y."/>
            <person name="Ohtoshi R."/>
            <person name="Malay A.D."/>
            <person name="Moran D.A.P."/>
            <person name="Tomita M."/>
            <person name="Numata K."/>
            <person name="Arakawa K."/>
        </authorList>
    </citation>
    <scope>NUCLEOTIDE SEQUENCE</scope>
</reference>
<protein>
    <submittedName>
        <fullName evidence="1">Uncharacterized protein</fullName>
    </submittedName>
</protein>
<dbReference type="AlphaFoldDB" id="A0A8X6FYV3"/>
<organism evidence="1 2">
    <name type="scientific">Trichonephila clavata</name>
    <name type="common">Joro spider</name>
    <name type="synonym">Nephila clavata</name>
    <dbReference type="NCBI Taxonomy" id="2740835"/>
    <lineage>
        <taxon>Eukaryota</taxon>
        <taxon>Metazoa</taxon>
        <taxon>Ecdysozoa</taxon>
        <taxon>Arthropoda</taxon>
        <taxon>Chelicerata</taxon>
        <taxon>Arachnida</taxon>
        <taxon>Araneae</taxon>
        <taxon>Araneomorphae</taxon>
        <taxon>Entelegynae</taxon>
        <taxon>Araneoidea</taxon>
        <taxon>Nephilidae</taxon>
        <taxon>Trichonephila</taxon>
    </lineage>
</organism>
<accession>A0A8X6FYV3</accession>
<gene>
    <name evidence="1" type="ORF">TNCT_251761</name>
</gene>
<comment type="caution">
    <text evidence="1">The sequence shown here is derived from an EMBL/GenBank/DDBJ whole genome shotgun (WGS) entry which is preliminary data.</text>
</comment>
<sequence>MVWMQGGALLNIVICVRPITQYRVDDSHFSKFAPSGPLELPDLSQINELERATRIKIKLNVWFIQMCHNVVVSHYFETTFNVEYVQEVSSNSVRTSRKKIGYSRPCC</sequence>
<dbReference type="EMBL" id="BMAO01030799">
    <property type="protein sequence ID" value="GFQ70318.1"/>
    <property type="molecule type" value="Genomic_DNA"/>
</dbReference>
<evidence type="ECO:0000313" key="2">
    <source>
        <dbReference type="Proteomes" id="UP000887116"/>
    </source>
</evidence>
<evidence type="ECO:0000313" key="1">
    <source>
        <dbReference type="EMBL" id="GFQ70318.1"/>
    </source>
</evidence>
<proteinExistence type="predicted"/>
<keyword evidence="2" id="KW-1185">Reference proteome</keyword>